<sequence length="132" mass="14180">MSKLNKVVAGPVEFHATEGSPYPFSDAVRVGDTIYLSGQIGLGPDGLADGFEAQSRQMMDNVAATLKSMGLGMQHLVKCSVMIADMSKWSRFNDIYITYFEAGRYPARCAMGSNGLALGAELEIDCIAHAPQ</sequence>
<dbReference type="GO" id="GO:0019239">
    <property type="term" value="F:deaminase activity"/>
    <property type="evidence" value="ECO:0007669"/>
    <property type="project" value="TreeGrafter"/>
</dbReference>
<dbReference type="CDD" id="cd00448">
    <property type="entry name" value="YjgF_YER057c_UK114_family"/>
    <property type="match status" value="1"/>
</dbReference>
<dbReference type="InterPro" id="IPR006175">
    <property type="entry name" value="YjgF/YER057c/UK114"/>
</dbReference>
<gene>
    <name evidence="1" type="primary">Hrsp12</name>
    <name evidence="1" type="ORF">GJA_2923</name>
</gene>
<keyword evidence="2" id="KW-1185">Reference proteome</keyword>
<dbReference type="RefSeq" id="WP_038493099.1">
    <property type="nucleotide sequence ID" value="NZ_BCTH01000058.1"/>
</dbReference>
<protein>
    <submittedName>
        <fullName evidence="1">Ribonuclease UK114 domain protein</fullName>
        <ecNumber evidence="1">3.1.-.-</ecNumber>
    </submittedName>
</protein>
<dbReference type="Proteomes" id="UP000027604">
    <property type="component" value="Chromosome I"/>
</dbReference>
<proteinExistence type="predicted"/>
<dbReference type="KEGG" id="jag:GJA_2923"/>
<name>W0V3Z5_9BURK</name>
<organism evidence="1 2">
    <name type="scientific">Janthinobacterium agaricidamnosum NBRC 102515 = DSM 9628</name>
    <dbReference type="NCBI Taxonomy" id="1349767"/>
    <lineage>
        <taxon>Bacteria</taxon>
        <taxon>Pseudomonadati</taxon>
        <taxon>Pseudomonadota</taxon>
        <taxon>Betaproteobacteria</taxon>
        <taxon>Burkholderiales</taxon>
        <taxon>Oxalobacteraceae</taxon>
        <taxon>Janthinobacterium</taxon>
    </lineage>
</organism>
<dbReference type="Pfam" id="PF01042">
    <property type="entry name" value="Ribonuc_L-PSP"/>
    <property type="match status" value="1"/>
</dbReference>
<keyword evidence="1" id="KW-0378">Hydrolase</keyword>
<evidence type="ECO:0000313" key="2">
    <source>
        <dbReference type="Proteomes" id="UP000027604"/>
    </source>
</evidence>
<dbReference type="HOGENOM" id="CLU_100715_7_3_4"/>
<dbReference type="EMBL" id="HG322949">
    <property type="protein sequence ID" value="CDG83549.1"/>
    <property type="molecule type" value="Genomic_DNA"/>
</dbReference>
<dbReference type="STRING" id="1349767.GJA_2923"/>
<dbReference type="InterPro" id="IPR035959">
    <property type="entry name" value="RutC-like_sf"/>
</dbReference>
<dbReference type="Gene3D" id="3.30.1330.40">
    <property type="entry name" value="RutC-like"/>
    <property type="match status" value="1"/>
</dbReference>
<dbReference type="OrthoDB" id="9808943at2"/>
<dbReference type="AlphaFoldDB" id="W0V3Z5"/>
<dbReference type="GO" id="GO:0005829">
    <property type="term" value="C:cytosol"/>
    <property type="evidence" value="ECO:0007669"/>
    <property type="project" value="TreeGrafter"/>
</dbReference>
<dbReference type="PANTHER" id="PTHR11803:SF39">
    <property type="entry name" value="2-IMINOBUTANOATE_2-IMINOPROPANOATE DEAMINASE"/>
    <property type="match status" value="1"/>
</dbReference>
<accession>W0V3Z5</accession>
<dbReference type="EC" id="3.1.-.-" evidence="1"/>
<dbReference type="SUPFAM" id="SSF55298">
    <property type="entry name" value="YjgF-like"/>
    <property type="match status" value="1"/>
</dbReference>
<reference evidence="1 2" key="1">
    <citation type="journal article" date="2015" name="Genome Announc.">
        <title>Genome Sequence of Mushroom Soft-Rot Pathogen Janthinobacterium agaricidamnosum.</title>
        <authorList>
            <person name="Graupner K."/>
            <person name="Lackner G."/>
            <person name="Hertweck C."/>
        </authorList>
    </citation>
    <scope>NUCLEOTIDE SEQUENCE [LARGE SCALE GENOMIC DNA]</scope>
    <source>
        <strain evidence="2">NBRC 102515 / DSM 9628</strain>
    </source>
</reference>
<dbReference type="PANTHER" id="PTHR11803">
    <property type="entry name" value="2-IMINOBUTANOATE/2-IMINOPROPANOATE DEAMINASE RIDA"/>
    <property type="match status" value="1"/>
</dbReference>
<evidence type="ECO:0000313" key="1">
    <source>
        <dbReference type="EMBL" id="CDG83549.1"/>
    </source>
</evidence>
<dbReference type="PATRIC" id="fig|1349767.4.peg.4635"/>
<dbReference type="eggNOG" id="COG0251">
    <property type="taxonomic scope" value="Bacteria"/>
</dbReference>